<dbReference type="EMBL" id="KZ819331">
    <property type="protein sequence ID" value="PWN19470.1"/>
    <property type="molecule type" value="Genomic_DNA"/>
</dbReference>
<dbReference type="GO" id="GO:0006979">
    <property type="term" value="P:response to oxidative stress"/>
    <property type="evidence" value="ECO:0007669"/>
    <property type="project" value="TreeGrafter"/>
</dbReference>
<dbReference type="GeneID" id="37011737"/>
<dbReference type="OrthoDB" id="26679at2759"/>
<evidence type="ECO:0000313" key="7">
    <source>
        <dbReference type="Proteomes" id="UP000245942"/>
    </source>
</evidence>
<reference evidence="6 7" key="1">
    <citation type="journal article" date="2018" name="Mol. Biol. Evol.">
        <title>Broad Genomic Sampling Reveals a Smut Pathogenic Ancestry of the Fungal Clade Ustilaginomycotina.</title>
        <authorList>
            <person name="Kijpornyongpan T."/>
            <person name="Mondo S.J."/>
            <person name="Barry K."/>
            <person name="Sandor L."/>
            <person name="Lee J."/>
            <person name="Lipzen A."/>
            <person name="Pangilinan J."/>
            <person name="LaButti K."/>
            <person name="Hainaut M."/>
            <person name="Henrissat B."/>
            <person name="Grigoriev I.V."/>
            <person name="Spatafora J.W."/>
            <person name="Aime M.C."/>
        </authorList>
    </citation>
    <scope>NUCLEOTIDE SEQUENCE [LARGE SCALE GENOMIC DNA]</scope>
    <source>
        <strain evidence="6 7">MCA 4718</strain>
    </source>
</reference>
<proteinExistence type="inferred from homology"/>
<dbReference type="GO" id="GO:0005739">
    <property type="term" value="C:mitochondrion"/>
    <property type="evidence" value="ECO:0007669"/>
    <property type="project" value="UniProtKB-SubCell"/>
</dbReference>
<keyword evidence="3" id="KW-0496">Mitochondrion</keyword>
<comment type="similarity">
    <text evidence="2">Belongs to the OXR1 family.</text>
</comment>
<dbReference type="InterPro" id="IPR006571">
    <property type="entry name" value="TLDc_dom"/>
</dbReference>
<dbReference type="Pfam" id="PF07534">
    <property type="entry name" value="TLD"/>
    <property type="match status" value="1"/>
</dbReference>
<keyword evidence="7" id="KW-1185">Reference proteome</keyword>
<gene>
    <name evidence="6" type="ORF">BCV69DRAFT_240982</name>
</gene>
<comment type="subcellular location">
    <subcellularLocation>
        <location evidence="1">Mitochondrion</location>
    </subcellularLocation>
</comment>
<dbReference type="STRING" id="1684307.A0A316U2R9"/>
<dbReference type="RefSeq" id="XP_025346630.1">
    <property type="nucleotide sequence ID" value="XM_025490003.1"/>
</dbReference>
<evidence type="ECO:0000256" key="2">
    <source>
        <dbReference type="ARBA" id="ARBA00009540"/>
    </source>
</evidence>
<evidence type="ECO:0000313" key="6">
    <source>
        <dbReference type="EMBL" id="PWN19470.1"/>
    </source>
</evidence>
<dbReference type="PANTHER" id="PTHR23354:SF62">
    <property type="entry name" value="MUSTARD, ISOFORM V"/>
    <property type="match status" value="1"/>
</dbReference>
<feature type="non-terminal residue" evidence="6">
    <location>
        <position position="1"/>
    </location>
</feature>
<sequence>YLPPRLKLGRTWRLLYSSDQDGVSLETLYHKVRIGGGITSISDAGLVLAIRDADDHVFGAFVNESFTNNKGYYGNGDCFLWRTVQPKEGTPYIKTYPTTLRNNYNILSTHEYLSLGGGIDGRYGLWIDSSFEKGVTARSETYGNEILSDDRDRPEPVGKD</sequence>
<evidence type="ECO:0000256" key="3">
    <source>
        <dbReference type="ARBA" id="ARBA00023128"/>
    </source>
</evidence>
<dbReference type="GO" id="GO:0005634">
    <property type="term" value="C:nucleus"/>
    <property type="evidence" value="ECO:0007669"/>
    <property type="project" value="TreeGrafter"/>
</dbReference>
<evidence type="ECO:0000256" key="4">
    <source>
        <dbReference type="ARBA" id="ARBA00040604"/>
    </source>
</evidence>
<evidence type="ECO:0000256" key="1">
    <source>
        <dbReference type="ARBA" id="ARBA00004173"/>
    </source>
</evidence>
<organism evidence="6 7">
    <name type="scientific">Pseudomicrostroma glucosiphilum</name>
    <dbReference type="NCBI Taxonomy" id="1684307"/>
    <lineage>
        <taxon>Eukaryota</taxon>
        <taxon>Fungi</taxon>
        <taxon>Dikarya</taxon>
        <taxon>Basidiomycota</taxon>
        <taxon>Ustilaginomycotina</taxon>
        <taxon>Exobasidiomycetes</taxon>
        <taxon>Microstromatales</taxon>
        <taxon>Microstromatales incertae sedis</taxon>
        <taxon>Pseudomicrostroma</taxon>
    </lineage>
</organism>
<name>A0A316U2R9_9BASI</name>
<feature type="domain" description="TLDc" evidence="5">
    <location>
        <begin position="1"/>
        <end position="160"/>
    </location>
</feature>
<protein>
    <recommendedName>
        <fullName evidence="4">Oxidation resistance protein 1</fullName>
    </recommendedName>
</protein>
<accession>A0A316U2R9</accession>
<dbReference type="PANTHER" id="PTHR23354">
    <property type="entry name" value="NUCLEOLAR PROTEIN 7/ESTROGEN RECEPTOR COACTIVATOR-RELATED"/>
    <property type="match status" value="1"/>
</dbReference>
<dbReference type="PROSITE" id="PS51886">
    <property type="entry name" value="TLDC"/>
    <property type="match status" value="1"/>
</dbReference>
<dbReference type="Proteomes" id="UP000245942">
    <property type="component" value="Unassembled WGS sequence"/>
</dbReference>
<dbReference type="SMART" id="SM00584">
    <property type="entry name" value="TLDc"/>
    <property type="match status" value="1"/>
</dbReference>
<evidence type="ECO:0000259" key="5">
    <source>
        <dbReference type="PROSITE" id="PS51886"/>
    </source>
</evidence>
<feature type="non-terminal residue" evidence="6">
    <location>
        <position position="160"/>
    </location>
</feature>
<dbReference type="AlphaFoldDB" id="A0A316U2R9"/>